<evidence type="ECO:0000256" key="2">
    <source>
        <dbReference type="ARBA" id="ARBA00022963"/>
    </source>
</evidence>
<dbReference type="Proteomes" id="UP000574067">
    <property type="component" value="Unassembled WGS sequence"/>
</dbReference>
<feature type="active site" description="Proton acceptor" evidence="4">
    <location>
        <position position="208"/>
    </location>
</feature>
<gene>
    <name evidence="6" type="ORF">HHL10_10585</name>
</gene>
<comment type="caution">
    <text evidence="4">Lacks conserved residue(s) required for the propagation of feature annotation.</text>
</comment>
<protein>
    <submittedName>
        <fullName evidence="6">Patatin-like phospholipase family protein</fullName>
    </submittedName>
</protein>
<dbReference type="InterPro" id="IPR050301">
    <property type="entry name" value="NTE"/>
</dbReference>
<dbReference type="Pfam" id="PF01734">
    <property type="entry name" value="Patatin"/>
    <property type="match status" value="1"/>
</dbReference>
<dbReference type="AlphaFoldDB" id="A0A848F9B9"/>
<dbReference type="InterPro" id="IPR016035">
    <property type="entry name" value="Acyl_Trfase/lysoPLipase"/>
</dbReference>
<name>A0A848F9B9_9BURK</name>
<feature type="short sequence motif" description="DGA/G" evidence="4">
    <location>
        <begin position="208"/>
        <end position="210"/>
    </location>
</feature>
<proteinExistence type="predicted"/>
<dbReference type="SUPFAM" id="SSF52151">
    <property type="entry name" value="FabD/lysophospholipase-like"/>
    <property type="match status" value="1"/>
</dbReference>
<evidence type="ECO:0000313" key="7">
    <source>
        <dbReference type="Proteomes" id="UP000574067"/>
    </source>
</evidence>
<accession>A0A848F9B9</accession>
<dbReference type="GO" id="GO:0016042">
    <property type="term" value="P:lipid catabolic process"/>
    <property type="evidence" value="ECO:0007669"/>
    <property type="project" value="UniProtKB-UniRule"/>
</dbReference>
<keyword evidence="2 4" id="KW-0442">Lipid degradation</keyword>
<evidence type="ECO:0000256" key="4">
    <source>
        <dbReference type="PROSITE-ProRule" id="PRU01161"/>
    </source>
</evidence>
<keyword evidence="7" id="KW-1185">Reference proteome</keyword>
<keyword evidence="3 4" id="KW-0443">Lipid metabolism</keyword>
<feature type="domain" description="PNPLA" evidence="5">
    <location>
        <begin position="21"/>
        <end position="221"/>
    </location>
</feature>
<sequence length="351" mass="39088">MRVQPGRRRAALRPEVKTVNLALQGGGAHGAFAWGVLDRLIEDGRIRFEGISATSAGAMNAAVLAHGWTVGGPDGAREALAAFWRAVSEAGQQWNPYRALPWAGWFQQHLLEQSPAHLWMEFLTRVFSPYQLNPLNLNPLRQVLEAHVDFERLRRESAVKLFLCATNVQTCKVRIFSCADVNADAVLASACLPFLFQSVMIDGEPYWDGGYMGNPAIYPLIYDCNARDVLIVHLNPIVRRGVPRSAGEILNRLNEVSFNSSLMREMRAIAFVTALIERGKLSGDEFKHMLIHSLRADDVMSGYSAASKLNCDWGFLTELRDAGRAHAGRWLEQHFDALGVRSSVDIRGEFL</sequence>
<evidence type="ECO:0000259" key="5">
    <source>
        <dbReference type="PROSITE" id="PS51635"/>
    </source>
</evidence>
<keyword evidence="1 4" id="KW-0378">Hydrolase</keyword>
<feature type="active site" description="Nucleophile" evidence="4">
    <location>
        <position position="55"/>
    </location>
</feature>
<dbReference type="PANTHER" id="PTHR14226">
    <property type="entry name" value="NEUROPATHY TARGET ESTERASE/SWISS CHEESE D.MELANOGASTER"/>
    <property type="match status" value="1"/>
</dbReference>
<dbReference type="RefSeq" id="WP_169160530.1">
    <property type="nucleotide sequence ID" value="NZ_JABBFW010000006.1"/>
</dbReference>
<comment type="caution">
    <text evidence="6">The sequence shown here is derived from an EMBL/GenBank/DDBJ whole genome shotgun (WGS) entry which is preliminary data.</text>
</comment>
<evidence type="ECO:0000256" key="1">
    <source>
        <dbReference type="ARBA" id="ARBA00022801"/>
    </source>
</evidence>
<reference evidence="6 7" key="1">
    <citation type="submission" date="2020-04" db="EMBL/GenBank/DDBJ databases">
        <title>Azohydromonas sp. isolated from soil.</title>
        <authorList>
            <person name="Dahal R.H."/>
        </authorList>
    </citation>
    <scope>NUCLEOTIDE SEQUENCE [LARGE SCALE GENOMIC DNA]</scope>
    <source>
        <strain evidence="6 7">G-1-1-14</strain>
    </source>
</reference>
<evidence type="ECO:0000313" key="6">
    <source>
        <dbReference type="EMBL" id="NML15426.1"/>
    </source>
</evidence>
<organism evidence="6 7">
    <name type="scientific">Azohydromonas caseinilytica</name>
    <dbReference type="NCBI Taxonomy" id="2728836"/>
    <lineage>
        <taxon>Bacteria</taxon>
        <taxon>Pseudomonadati</taxon>
        <taxon>Pseudomonadota</taxon>
        <taxon>Betaproteobacteria</taxon>
        <taxon>Burkholderiales</taxon>
        <taxon>Sphaerotilaceae</taxon>
        <taxon>Azohydromonas</taxon>
    </lineage>
</organism>
<dbReference type="PANTHER" id="PTHR14226:SF78">
    <property type="entry name" value="SLR0060 PROTEIN"/>
    <property type="match status" value="1"/>
</dbReference>
<dbReference type="InterPro" id="IPR002641">
    <property type="entry name" value="PNPLA_dom"/>
</dbReference>
<dbReference type="Gene3D" id="3.40.1090.10">
    <property type="entry name" value="Cytosolic phospholipase A2 catalytic domain"/>
    <property type="match status" value="2"/>
</dbReference>
<dbReference type="GO" id="GO:0016787">
    <property type="term" value="F:hydrolase activity"/>
    <property type="evidence" value="ECO:0007669"/>
    <property type="project" value="UniProtKB-UniRule"/>
</dbReference>
<feature type="short sequence motif" description="GXGXXG" evidence="4">
    <location>
        <begin position="25"/>
        <end position="30"/>
    </location>
</feature>
<evidence type="ECO:0000256" key="3">
    <source>
        <dbReference type="ARBA" id="ARBA00023098"/>
    </source>
</evidence>
<dbReference type="PROSITE" id="PS51635">
    <property type="entry name" value="PNPLA"/>
    <property type="match status" value="1"/>
</dbReference>
<dbReference type="EMBL" id="JABBFW010000006">
    <property type="protein sequence ID" value="NML15426.1"/>
    <property type="molecule type" value="Genomic_DNA"/>
</dbReference>